<dbReference type="CDD" id="cd16495">
    <property type="entry name" value="RING_CH-C4HC3_MARCH"/>
    <property type="match status" value="1"/>
</dbReference>
<keyword evidence="1" id="KW-0479">Metal-binding</keyword>
<dbReference type="PANTHER" id="PTHR46347:SF1">
    <property type="entry name" value="RING_FYVE_PHD ZINC FINGER SUPERFAMILY PROTEIN"/>
    <property type="match status" value="1"/>
</dbReference>
<evidence type="ECO:0000259" key="5">
    <source>
        <dbReference type="PROSITE" id="PS51292"/>
    </source>
</evidence>
<gene>
    <name evidence="6" type="ORF">PHYBLDRAFT_150312</name>
</gene>
<dbReference type="STRING" id="763407.A0A167KRM6"/>
<dbReference type="VEuPathDB" id="FungiDB:PHYBLDRAFT_150312"/>
<keyword evidence="4" id="KW-1133">Transmembrane helix</keyword>
<name>A0A167KRM6_PHYB8</name>
<dbReference type="GO" id="GO:0008270">
    <property type="term" value="F:zinc ion binding"/>
    <property type="evidence" value="ECO:0007669"/>
    <property type="project" value="UniProtKB-KW"/>
</dbReference>
<organism evidence="6 7">
    <name type="scientific">Phycomyces blakesleeanus (strain ATCC 8743b / DSM 1359 / FGSC 10004 / NBRC 33097 / NRRL 1555)</name>
    <dbReference type="NCBI Taxonomy" id="763407"/>
    <lineage>
        <taxon>Eukaryota</taxon>
        <taxon>Fungi</taxon>
        <taxon>Fungi incertae sedis</taxon>
        <taxon>Mucoromycota</taxon>
        <taxon>Mucoromycotina</taxon>
        <taxon>Mucoromycetes</taxon>
        <taxon>Mucorales</taxon>
        <taxon>Phycomycetaceae</taxon>
        <taxon>Phycomyces</taxon>
    </lineage>
</organism>
<evidence type="ECO:0000313" key="7">
    <source>
        <dbReference type="Proteomes" id="UP000077315"/>
    </source>
</evidence>
<dbReference type="SMART" id="SM00744">
    <property type="entry name" value="RINGv"/>
    <property type="match status" value="1"/>
</dbReference>
<dbReference type="InterPro" id="IPR011016">
    <property type="entry name" value="Znf_RING-CH"/>
</dbReference>
<dbReference type="OrthoDB" id="264354at2759"/>
<sequence>MTDSSVSLLIPTVYPSSGTDLNQSTKSCRICGDDEEESDTERLYQTNPLIRPCMCKGTMMYVHVECLEKWRQVSPRKQSWVSCDYCGYEYSTSRPFYASIVGSVWLVRVLSVVLVLLLILGMSYASMAVDVWALGHPIRPDDPSWVEFHGPSWHGLDRIYCLSGVIVVSVLGMIFLIVRGGCRGRCLDNCDCQSSGCFWLGVPDCGGDGEGVIVALIFYAILLAMMVIVVGLFGIMIGAYVFVRTGVEGLSNRIKERILEVHA</sequence>
<keyword evidence="7" id="KW-1185">Reference proteome</keyword>
<protein>
    <recommendedName>
        <fullName evidence="5">RING-CH-type domain-containing protein</fullName>
    </recommendedName>
</protein>
<dbReference type="EMBL" id="KV440994">
    <property type="protein sequence ID" value="OAD68719.1"/>
    <property type="molecule type" value="Genomic_DNA"/>
</dbReference>
<evidence type="ECO:0000256" key="3">
    <source>
        <dbReference type="ARBA" id="ARBA00022833"/>
    </source>
</evidence>
<reference evidence="7" key="1">
    <citation type="submission" date="2015-06" db="EMBL/GenBank/DDBJ databases">
        <title>Expansion of signal transduction pathways in fungi by whole-genome duplication.</title>
        <authorList>
            <consortium name="DOE Joint Genome Institute"/>
            <person name="Corrochano L.M."/>
            <person name="Kuo A."/>
            <person name="Marcet-Houben M."/>
            <person name="Polaino S."/>
            <person name="Salamov A."/>
            <person name="Villalobos J.M."/>
            <person name="Alvarez M.I."/>
            <person name="Avalos J."/>
            <person name="Benito E.P."/>
            <person name="Benoit I."/>
            <person name="Burger G."/>
            <person name="Camino L.P."/>
            <person name="Canovas D."/>
            <person name="Cerda-Olmedo E."/>
            <person name="Cheng J.-F."/>
            <person name="Dominguez A."/>
            <person name="Elias M."/>
            <person name="Eslava A.P."/>
            <person name="Glaser F."/>
            <person name="Grimwood J."/>
            <person name="Gutierrez G."/>
            <person name="Heitman J."/>
            <person name="Henrissat B."/>
            <person name="Iturriaga E.A."/>
            <person name="Lang B.F."/>
            <person name="Lavin J.L."/>
            <person name="Lee S."/>
            <person name="Li W."/>
            <person name="Lindquist E."/>
            <person name="Lopez-Garcia S."/>
            <person name="Luque E.M."/>
            <person name="Marcos A.T."/>
            <person name="Martin J."/>
            <person name="McCluskey K."/>
            <person name="Medina H.R."/>
            <person name="Miralles-Duran A."/>
            <person name="Miyazaki A."/>
            <person name="Munoz-Torres E."/>
            <person name="Oguiza J.A."/>
            <person name="Ohm R."/>
            <person name="Olmedo M."/>
            <person name="Orejas M."/>
            <person name="Ortiz-Castellanos L."/>
            <person name="Pisabarro A.G."/>
            <person name="Rodriguez-Romero J."/>
            <person name="Ruiz-Herrera J."/>
            <person name="Ruiz-Vazquez R."/>
            <person name="Sanz C."/>
            <person name="Schackwitz W."/>
            <person name="Schmutz J."/>
            <person name="Shahriari M."/>
            <person name="Shelest E."/>
            <person name="Silva-Franco F."/>
            <person name="Soanes D."/>
            <person name="Syed K."/>
            <person name="Tagua V.G."/>
            <person name="Talbot N.J."/>
            <person name="Thon M."/>
            <person name="De vries R.P."/>
            <person name="Wiebenga A."/>
            <person name="Yadav J.S."/>
            <person name="Braun E.L."/>
            <person name="Baker S."/>
            <person name="Garre V."/>
            <person name="Horwitz B."/>
            <person name="Torres-Martinez S."/>
            <person name="Idnurm A."/>
            <person name="Herrera-Estrella A."/>
            <person name="Gabaldon T."/>
            <person name="Grigoriev I.V."/>
        </authorList>
    </citation>
    <scope>NUCLEOTIDE SEQUENCE [LARGE SCALE GENOMIC DNA]</scope>
    <source>
        <strain evidence="7">NRRL 1555(-)</strain>
    </source>
</reference>
<dbReference type="PANTHER" id="PTHR46347">
    <property type="entry name" value="RING/FYVE/PHD ZINC FINGER SUPERFAMILY PROTEIN"/>
    <property type="match status" value="1"/>
</dbReference>
<keyword evidence="2" id="KW-0863">Zinc-finger</keyword>
<dbReference type="Proteomes" id="UP000077315">
    <property type="component" value="Unassembled WGS sequence"/>
</dbReference>
<dbReference type="GeneID" id="28993357"/>
<evidence type="ECO:0000313" key="6">
    <source>
        <dbReference type="EMBL" id="OAD68719.1"/>
    </source>
</evidence>
<proteinExistence type="predicted"/>
<dbReference type="RefSeq" id="XP_018286759.1">
    <property type="nucleotide sequence ID" value="XM_018432451.1"/>
</dbReference>
<keyword evidence="3" id="KW-0862">Zinc</keyword>
<evidence type="ECO:0000256" key="4">
    <source>
        <dbReference type="SAM" id="Phobius"/>
    </source>
</evidence>
<feature type="domain" description="RING-CH-type" evidence="5">
    <location>
        <begin position="20"/>
        <end position="93"/>
    </location>
</feature>
<evidence type="ECO:0000256" key="2">
    <source>
        <dbReference type="ARBA" id="ARBA00022771"/>
    </source>
</evidence>
<keyword evidence="4" id="KW-0812">Transmembrane</keyword>
<dbReference type="InParanoid" id="A0A167KRM6"/>
<accession>A0A167KRM6</accession>
<evidence type="ECO:0000256" key="1">
    <source>
        <dbReference type="ARBA" id="ARBA00022723"/>
    </source>
</evidence>
<dbReference type="AlphaFoldDB" id="A0A167KRM6"/>
<dbReference type="Gene3D" id="3.30.40.10">
    <property type="entry name" value="Zinc/RING finger domain, C3HC4 (zinc finger)"/>
    <property type="match status" value="1"/>
</dbReference>
<feature type="transmembrane region" description="Helical" evidence="4">
    <location>
        <begin position="96"/>
        <end position="120"/>
    </location>
</feature>
<dbReference type="SUPFAM" id="SSF57850">
    <property type="entry name" value="RING/U-box"/>
    <property type="match status" value="1"/>
</dbReference>
<dbReference type="PROSITE" id="PS51292">
    <property type="entry name" value="ZF_RING_CH"/>
    <property type="match status" value="1"/>
</dbReference>
<dbReference type="Pfam" id="PF12906">
    <property type="entry name" value="RINGv"/>
    <property type="match status" value="1"/>
</dbReference>
<dbReference type="InterPro" id="IPR013083">
    <property type="entry name" value="Znf_RING/FYVE/PHD"/>
</dbReference>
<keyword evidence="4" id="KW-0472">Membrane</keyword>
<feature type="transmembrane region" description="Helical" evidence="4">
    <location>
        <begin position="216"/>
        <end position="243"/>
    </location>
</feature>
<feature type="transmembrane region" description="Helical" evidence="4">
    <location>
        <begin position="159"/>
        <end position="178"/>
    </location>
</feature>